<dbReference type="OrthoDB" id="4790878at2759"/>
<organism evidence="1 2">
    <name type="scientific">Pleomassaria siparia CBS 279.74</name>
    <dbReference type="NCBI Taxonomy" id="1314801"/>
    <lineage>
        <taxon>Eukaryota</taxon>
        <taxon>Fungi</taxon>
        <taxon>Dikarya</taxon>
        <taxon>Ascomycota</taxon>
        <taxon>Pezizomycotina</taxon>
        <taxon>Dothideomycetes</taxon>
        <taxon>Pleosporomycetidae</taxon>
        <taxon>Pleosporales</taxon>
        <taxon>Pleomassariaceae</taxon>
        <taxon>Pleomassaria</taxon>
    </lineage>
</organism>
<accession>A0A6G1KFP6</accession>
<sequence length="331" mass="38290">MIDTCDTDMDIRDPGMPSLDGVCHFFRLPGELRNLVYEYVLTEPDGLFHRVDDKGVERLCLVSDDGAKPVSRQSEPLLLAQNPGSTPVLHKRRKISNEQRIETKEPDTENDKKKVIIVDDANQLRFVSRQLFRETRGLGIRFNDLTFRNSTREGAPWDTTITCMRFLKNCSAEHLRYLRNLTVDKARWENCVLGVGNALFHFCRKNPHITVNCCLSYLRQDSSKFMFHLMMVAYRTEKRPDLVSKLTGGNTRLEDYFSGMLAKFEKFPKEQMIANVRAFPWDRKFDADIFQMALQQDDRASRLIRRLSNEPHSVGIEGLMRIAKDVHDNGV</sequence>
<protein>
    <submittedName>
        <fullName evidence="1">Uncharacterized protein</fullName>
    </submittedName>
</protein>
<dbReference type="PANTHER" id="PTHR42085">
    <property type="entry name" value="F-BOX DOMAIN-CONTAINING PROTEIN"/>
    <property type="match status" value="1"/>
</dbReference>
<dbReference type="InterPro" id="IPR038883">
    <property type="entry name" value="AN11006-like"/>
</dbReference>
<dbReference type="AlphaFoldDB" id="A0A6G1KFP6"/>
<evidence type="ECO:0000313" key="1">
    <source>
        <dbReference type="EMBL" id="KAF2711600.1"/>
    </source>
</evidence>
<evidence type="ECO:0000313" key="2">
    <source>
        <dbReference type="Proteomes" id="UP000799428"/>
    </source>
</evidence>
<gene>
    <name evidence="1" type="ORF">K504DRAFT_532166</name>
</gene>
<dbReference type="PANTHER" id="PTHR42085:SF1">
    <property type="entry name" value="F-BOX DOMAIN-CONTAINING PROTEIN"/>
    <property type="match status" value="1"/>
</dbReference>
<keyword evidence="2" id="KW-1185">Reference proteome</keyword>
<dbReference type="Proteomes" id="UP000799428">
    <property type="component" value="Unassembled WGS sequence"/>
</dbReference>
<dbReference type="EMBL" id="MU005767">
    <property type="protein sequence ID" value="KAF2711600.1"/>
    <property type="molecule type" value="Genomic_DNA"/>
</dbReference>
<reference evidence="1" key="1">
    <citation type="journal article" date="2020" name="Stud. Mycol.">
        <title>101 Dothideomycetes genomes: a test case for predicting lifestyles and emergence of pathogens.</title>
        <authorList>
            <person name="Haridas S."/>
            <person name="Albert R."/>
            <person name="Binder M."/>
            <person name="Bloem J."/>
            <person name="Labutti K."/>
            <person name="Salamov A."/>
            <person name="Andreopoulos B."/>
            <person name="Baker S."/>
            <person name="Barry K."/>
            <person name="Bills G."/>
            <person name="Bluhm B."/>
            <person name="Cannon C."/>
            <person name="Castanera R."/>
            <person name="Culley D."/>
            <person name="Daum C."/>
            <person name="Ezra D."/>
            <person name="Gonzalez J."/>
            <person name="Henrissat B."/>
            <person name="Kuo A."/>
            <person name="Liang C."/>
            <person name="Lipzen A."/>
            <person name="Lutzoni F."/>
            <person name="Magnuson J."/>
            <person name="Mondo S."/>
            <person name="Nolan M."/>
            <person name="Ohm R."/>
            <person name="Pangilinan J."/>
            <person name="Park H.-J."/>
            <person name="Ramirez L."/>
            <person name="Alfaro M."/>
            <person name="Sun H."/>
            <person name="Tritt A."/>
            <person name="Yoshinaga Y."/>
            <person name="Zwiers L.-H."/>
            <person name="Turgeon B."/>
            <person name="Goodwin S."/>
            <person name="Spatafora J."/>
            <person name="Crous P."/>
            <person name="Grigoriev I."/>
        </authorList>
    </citation>
    <scope>NUCLEOTIDE SEQUENCE</scope>
    <source>
        <strain evidence="1">CBS 279.74</strain>
    </source>
</reference>
<name>A0A6G1KFP6_9PLEO</name>
<proteinExistence type="predicted"/>